<dbReference type="SUPFAM" id="SSF46966">
    <property type="entry name" value="Spectrin repeat"/>
    <property type="match status" value="1"/>
</dbReference>
<name>A0A1I7U9H9_9PELO</name>
<dbReference type="Gene3D" id="1.20.58.60">
    <property type="match status" value="1"/>
</dbReference>
<proteinExistence type="predicted"/>
<evidence type="ECO:0000313" key="2">
    <source>
        <dbReference type="WBParaSite" id="Csp11.Scaffold629.g16232.t1"/>
    </source>
</evidence>
<evidence type="ECO:0000313" key="1">
    <source>
        <dbReference type="Proteomes" id="UP000095282"/>
    </source>
</evidence>
<dbReference type="Proteomes" id="UP000095282">
    <property type="component" value="Unplaced"/>
</dbReference>
<dbReference type="eggNOG" id="KOG0035">
    <property type="taxonomic scope" value="Eukaryota"/>
</dbReference>
<organism evidence="1 2">
    <name type="scientific">Caenorhabditis tropicalis</name>
    <dbReference type="NCBI Taxonomy" id="1561998"/>
    <lineage>
        <taxon>Eukaryota</taxon>
        <taxon>Metazoa</taxon>
        <taxon>Ecdysozoa</taxon>
        <taxon>Nematoda</taxon>
        <taxon>Chromadorea</taxon>
        <taxon>Rhabditida</taxon>
        <taxon>Rhabditina</taxon>
        <taxon>Rhabditomorpha</taxon>
        <taxon>Rhabditoidea</taxon>
        <taxon>Rhabditidae</taxon>
        <taxon>Peloderinae</taxon>
        <taxon>Caenorhabditis</taxon>
    </lineage>
</organism>
<dbReference type="AlphaFoldDB" id="A0A1I7U9H9"/>
<reference evidence="2" key="1">
    <citation type="submission" date="2016-11" db="UniProtKB">
        <authorList>
            <consortium name="WormBaseParasite"/>
        </authorList>
    </citation>
    <scope>IDENTIFICATION</scope>
</reference>
<keyword evidence="1" id="KW-1185">Reference proteome</keyword>
<dbReference type="WBParaSite" id="Csp11.Scaffold629.g16232.t1">
    <property type="protein sequence ID" value="Csp11.Scaffold629.g16232.t1"/>
    <property type="gene ID" value="Csp11.Scaffold629.g16232"/>
</dbReference>
<protein>
    <submittedName>
        <fullName evidence="2">Tubulin-specific chaperone A</fullName>
    </submittedName>
</protein>
<dbReference type="STRING" id="1561998.A0A1I7U9H9"/>
<sequence length="124" mass="14528">MNTDEANEEIIREITGRRIHVLQKFADFEQKALEKRHLIVQAGQLQRFLRTASEFKQTIELLIESAEDVNVRHSTENLARVEKILGRIREEVGGLRNELPKIEREADFLLDENHYATEEIKNSF</sequence>
<accession>A0A1I7U9H9</accession>